<dbReference type="AlphaFoldDB" id="A0A6S6U827"/>
<evidence type="ECO:0000313" key="2">
    <source>
        <dbReference type="EMBL" id="CAA6827949.1"/>
    </source>
</evidence>
<keyword evidence="1" id="KW-0472">Membrane</keyword>
<gene>
    <name evidence="2" type="ORF">HELGO_WM9619</name>
</gene>
<keyword evidence="1" id="KW-0812">Transmembrane</keyword>
<evidence type="ECO:0000256" key="1">
    <source>
        <dbReference type="SAM" id="Phobius"/>
    </source>
</evidence>
<evidence type="ECO:0008006" key="3">
    <source>
        <dbReference type="Google" id="ProtNLM"/>
    </source>
</evidence>
<name>A0A6S6U827_9BACT</name>
<proteinExistence type="predicted"/>
<organism evidence="2">
    <name type="scientific">uncultured Sulfurovum sp</name>
    <dbReference type="NCBI Taxonomy" id="269237"/>
    <lineage>
        <taxon>Bacteria</taxon>
        <taxon>Pseudomonadati</taxon>
        <taxon>Campylobacterota</taxon>
        <taxon>Epsilonproteobacteria</taxon>
        <taxon>Campylobacterales</taxon>
        <taxon>Sulfurovaceae</taxon>
        <taxon>Sulfurovum</taxon>
        <taxon>environmental samples</taxon>
    </lineage>
</organism>
<sequence>MCAEKIQRLIQASILGFVLGLAGMGMGGETYMLQIAFLLQFGMMVMLAIAGLTGWCPGLMILKKIFPSCEDIDNKGTN</sequence>
<protein>
    <recommendedName>
        <fullName evidence="3">Rhodanese-related sulfurtransferase</fullName>
    </recommendedName>
</protein>
<feature type="transmembrane region" description="Helical" evidence="1">
    <location>
        <begin position="33"/>
        <end position="56"/>
    </location>
</feature>
<reference evidence="2" key="1">
    <citation type="submission" date="2020-01" db="EMBL/GenBank/DDBJ databases">
        <authorList>
            <person name="Meier V. D."/>
            <person name="Meier V D."/>
        </authorList>
    </citation>
    <scope>NUCLEOTIDE SEQUENCE</scope>
    <source>
        <strain evidence="2">HLG_WM_MAG_01</strain>
    </source>
</reference>
<feature type="transmembrane region" description="Helical" evidence="1">
    <location>
        <begin position="9"/>
        <end position="27"/>
    </location>
</feature>
<accession>A0A6S6U827</accession>
<keyword evidence="1" id="KW-1133">Transmembrane helix</keyword>
<dbReference type="EMBL" id="CACVAS010000168">
    <property type="protein sequence ID" value="CAA6827949.1"/>
    <property type="molecule type" value="Genomic_DNA"/>
</dbReference>